<organism evidence="1 2">
    <name type="scientific">Schizopora paradoxa</name>
    <dbReference type="NCBI Taxonomy" id="27342"/>
    <lineage>
        <taxon>Eukaryota</taxon>
        <taxon>Fungi</taxon>
        <taxon>Dikarya</taxon>
        <taxon>Basidiomycota</taxon>
        <taxon>Agaricomycotina</taxon>
        <taxon>Agaricomycetes</taxon>
        <taxon>Hymenochaetales</taxon>
        <taxon>Schizoporaceae</taxon>
        <taxon>Schizopora</taxon>
    </lineage>
</organism>
<evidence type="ECO:0000313" key="1">
    <source>
        <dbReference type="EMBL" id="KLO17124.1"/>
    </source>
</evidence>
<reference evidence="1 2" key="1">
    <citation type="submission" date="2015-04" db="EMBL/GenBank/DDBJ databases">
        <title>Complete genome sequence of Schizopora paradoxa KUC8140, a cosmopolitan wood degrader in East Asia.</title>
        <authorList>
            <consortium name="DOE Joint Genome Institute"/>
            <person name="Min B."/>
            <person name="Park H."/>
            <person name="Jang Y."/>
            <person name="Kim J.-J."/>
            <person name="Kim K.H."/>
            <person name="Pangilinan J."/>
            <person name="Lipzen A."/>
            <person name="Riley R."/>
            <person name="Grigoriev I.V."/>
            <person name="Spatafora J.W."/>
            <person name="Choi I.-G."/>
        </authorList>
    </citation>
    <scope>NUCLEOTIDE SEQUENCE [LARGE SCALE GENOMIC DNA]</scope>
    <source>
        <strain evidence="1 2">KUC8140</strain>
    </source>
</reference>
<accession>A0A0H2RZF3</accession>
<dbReference type="EMBL" id="KQ085908">
    <property type="protein sequence ID" value="KLO17124.1"/>
    <property type="molecule type" value="Genomic_DNA"/>
</dbReference>
<dbReference type="Proteomes" id="UP000053477">
    <property type="component" value="Unassembled WGS sequence"/>
</dbReference>
<gene>
    <name evidence="1" type="ORF">SCHPADRAFT_900910</name>
</gene>
<keyword evidence="2" id="KW-1185">Reference proteome</keyword>
<name>A0A0H2RZF3_9AGAM</name>
<protein>
    <submittedName>
        <fullName evidence="1">Uncharacterized protein</fullName>
    </submittedName>
</protein>
<proteinExistence type="predicted"/>
<dbReference type="InParanoid" id="A0A0H2RZF3"/>
<sequence>MRELMPFEARYYIAVHQEPSSPASPAQFVSDAVSLNGIRAHHVCICTVRLLGCST</sequence>
<evidence type="ECO:0000313" key="2">
    <source>
        <dbReference type="Proteomes" id="UP000053477"/>
    </source>
</evidence>
<dbReference type="AlphaFoldDB" id="A0A0H2RZF3"/>